<dbReference type="Proteomes" id="UP000199513">
    <property type="component" value="Unassembled WGS sequence"/>
</dbReference>
<sequence>MPISGASVTITDTTTLRILNYAITDAKGKYSIKIVSELATLKINVKKIDYAFVSEEIANKTQQINFTLNPQVTELKEVTVVASPIRKRGDTLSYNVEAFADPTDRSIADVLAKMPGIEVKADGTVFYQGNAIQKYYIEGLDLLEGKYNLANNNLPHNAVASVQILENHQPIKLLDSLVKTEKASLNIKLKKDITTTGIAKLGAGLSPLLWEVNTTPMVFNKKRQLIFSYQTNNVGHDVSQEIKTLTIENLFEQLDNPTQKTDLLSIIPLRLPNIASNRYLDNRVNMLSANFLTRLKKDIDIRLNVSYLNDYQRQQGENTTEYFLTTENVLLNEKISNRTYTNDLQTNLTIEKNTKETYLKNSFKTQINWDRQQGNIGNNFENIEQNLANPYYLLTNQLKLVKTIGKQVFTIYSFLNYNQSPQSLTVTPGQFAEVLNSGQGYQITKQSINREIFQTNNYIEFTRGLKSFTLTSKIGFSIQHLNKESQITVNDTIKTGIFENRQENNSAKLYFQPHLSYKKEAWLVSLQFPIVYHTITISDKIFNQDQRNDAITINPNFRVRYEINPSWKVGAGLGYNNSFQNTEQILSGYLLNNYRNLQRTNYPVAQNNNYTFSTNINYADPVEAIFFNSSYLFSKIQNPFLPQNEIQANGTQVLSFKDITNRLNFHSSNSKISKYFRSLKTTLTLGLELSYQQGNQLVNNVLLKTINQNIKPNLKVSTRLTDNLSIDYQLETNFNQNRTTNSSRQSVFMFTENLKISIYPSPNQYIGFIFEHYYNDFLSEKRHNLYTDLLYRYTFSTKKIDLELVCTNLLNENKYISSSFTNFYFYQSAFHIRPRQFLASVKFNF</sequence>
<evidence type="ECO:0008006" key="3">
    <source>
        <dbReference type="Google" id="ProtNLM"/>
    </source>
</evidence>
<evidence type="ECO:0000313" key="1">
    <source>
        <dbReference type="EMBL" id="SFE68998.1"/>
    </source>
</evidence>
<dbReference type="InterPro" id="IPR008969">
    <property type="entry name" value="CarboxyPept-like_regulatory"/>
</dbReference>
<name>A0A1I2CL80_9BACT</name>
<proteinExistence type="predicted"/>
<evidence type="ECO:0000313" key="2">
    <source>
        <dbReference type="Proteomes" id="UP000199513"/>
    </source>
</evidence>
<gene>
    <name evidence="1" type="ORF">SAMN04488541_100559</name>
</gene>
<keyword evidence="2" id="KW-1185">Reference proteome</keyword>
<accession>A0A1I2CL80</accession>
<dbReference type="STRING" id="1003.SAMN04488541_100559"/>
<organism evidence="1 2">
    <name type="scientific">Thermoflexibacter ruber</name>
    <dbReference type="NCBI Taxonomy" id="1003"/>
    <lineage>
        <taxon>Bacteria</taxon>
        <taxon>Pseudomonadati</taxon>
        <taxon>Bacteroidota</taxon>
        <taxon>Cytophagia</taxon>
        <taxon>Cytophagales</taxon>
        <taxon>Thermoflexibacteraceae</taxon>
        <taxon>Thermoflexibacter</taxon>
    </lineage>
</organism>
<dbReference type="AlphaFoldDB" id="A0A1I2CL80"/>
<dbReference type="SUPFAM" id="SSF56935">
    <property type="entry name" value="Porins"/>
    <property type="match status" value="1"/>
</dbReference>
<dbReference type="Gene3D" id="2.60.40.1120">
    <property type="entry name" value="Carboxypeptidase-like, regulatory domain"/>
    <property type="match status" value="1"/>
</dbReference>
<dbReference type="SUPFAM" id="SSF49464">
    <property type="entry name" value="Carboxypeptidase regulatory domain-like"/>
    <property type="match status" value="1"/>
</dbReference>
<protein>
    <recommendedName>
        <fullName evidence="3">Carboxypeptidase regulatory-like domain-containing protein</fullName>
    </recommendedName>
</protein>
<dbReference type="EMBL" id="FONY01000005">
    <property type="protein sequence ID" value="SFE68998.1"/>
    <property type="molecule type" value="Genomic_DNA"/>
</dbReference>
<reference evidence="1 2" key="1">
    <citation type="submission" date="2016-10" db="EMBL/GenBank/DDBJ databases">
        <authorList>
            <person name="de Groot N.N."/>
        </authorList>
    </citation>
    <scope>NUCLEOTIDE SEQUENCE [LARGE SCALE GENOMIC DNA]</scope>
    <source>
        <strain>GEY</strain>
        <strain evidence="2">DSM 9560</strain>
    </source>
</reference>